<comment type="caution">
    <text evidence="3">The sequence shown here is derived from an EMBL/GenBank/DDBJ whole genome shotgun (WGS) entry which is preliminary data.</text>
</comment>
<accession>A0AAW8TGX4</accession>
<keyword evidence="1" id="KW-1133">Transmembrane helix</keyword>
<dbReference type="AlphaFoldDB" id="A0AAW8TGX4"/>
<feature type="transmembrane region" description="Helical" evidence="1">
    <location>
        <begin position="178"/>
        <end position="199"/>
    </location>
</feature>
<name>A0AAW8TGX4_9ENTE</name>
<sequence length="525" mass="60617">MIEEIKKTSVVELDRHWTFIVKGHSDHYIVGQTDQRLKNIPPNTALIMQQPLDMTLKNPQVVLRANHQWVFVYIGEKLIYSYDATNKQSRPGLLQTTIHLPDNYRQQKLRVVTKTPYDYYSGIPAQIFIGEAAAVNRFFILHALPQFLLFSLCLTLIALMFAVICLKPAQSKKQLLSSLLLIGFIFLIGLQSLALNVPASALFDPITLSTLYNLTSILIPVFLTSYYWLRTNKYRQYYLYGVGLQILLLIFGLVSLAVGKLSLPVAMQIFSGFNVFMTLFTSAIALAESANDNRFYTICSPAIIMAAFVHCFFYIQLFAGSANLTTDWPLILFSGLMILISGYHITEEISVSYYQRVQQQKQLEQGLIMREKQKNLLETFNLMAEKEADEVDQTPSLTHFLYQMENYYQKKFRKQAKFFSCQFLTSPETKKLDDEKLTFLIQLFEKFLTDPIFGTIDISIQQKQDQLVIESKTSTLARHSFDQFATTSTMIEPYQELEQAVKRSNGQWQWQEKEKQQYFKIILDL</sequence>
<feature type="transmembrane region" description="Helical" evidence="1">
    <location>
        <begin position="147"/>
        <end position="166"/>
    </location>
</feature>
<protein>
    <submittedName>
        <fullName evidence="3">MFS transporter</fullName>
    </submittedName>
</protein>
<keyword evidence="5" id="KW-1185">Reference proteome</keyword>
<dbReference type="EMBL" id="JARPYR010000001">
    <property type="protein sequence ID" value="MDT2595520.1"/>
    <property type="molecule type" value="Genomic_DNA"/>
</dbReference>
<evidence type="ECO:0000313" key="5">
    <source>
        <dbReference type="Proteomes" id="UP001256547"/>
    </source>
</evidence>
<proteinExistence type="predicted"/>
<reference evidence="3 5" key="1">
    <citation type="submission" date="2023-03" db="EMBL/GenBank/DDBJ databases">
        <authorList>
            <person name="Shen W."/>
            <person name="Cai J."/>
        </authorList>
    </citation>
    <scope>NUCLEOTIDE SEQUENCE</scope>
    <source>
        <strain evidence="3">P55-2</strain>
        <strain evidence="2 5">P72-2</strain>
    </source>
</reference>
<keyword evidence="1" id="KW-0812">Transmembrane</keyword>
<dbReference type="EMBL" id="JARPYT010000001">
    <property type="protein sequence ID" value="MDT2635999.1"/>
    <property type="molecule type" value="Genomic_DNA"/>
</dbReference>
<evidence type="ECO:0000313" key="2">
    <source>
        <dbReference type="EMBL" id="MDT2595520.1"/>
    </source>
</evidence>
<keyword evidence="1" id="KW-0472">Membrane</keyword>
<feature type="transmembrane region" description="Helical" evidence="1">
    <location>
        <begin position="328"/>
        <end position="346"/>
    </location>
</feature>
<feature type="transmembrane region" description="Helical" evidence="1">
    <location>
        <begin position="238"/>
        <end position="259"/>
    </location>
</feature>
<evidence type="ECO:0000256" key="1">
    <source>
        <dbReference type="SAM" id="Phobius"/>
    </source>
</evidence>
<gene>
    <name evidence="3" type="ORF">P7D36_00530</name>
    <name evidence="2" type="ORF">P7D39_00530</name>
</gene>
<organism evidence="3 4">
    <name type="scientific">Enterococcus dongliensis</name>
    <dbReference type="NCBI Taxonomy" id="2559925"/>
    <lineage>
        <taxon>Bacteria</taxon>
        <taxon>Bacillati</taxon>
        <taxon>Bacillota</taxon>
        <taxon>Bacilli</taxon>
        <taxon>Lactobacillales</taxon>
        <taxon>Enterococcaceae</taxon>
        <taxon>Enterococcus</taxon>
    </lineage>
</organism>
<feature type="transmembrane region" description="Helical" evidence="1">
    <location>
        <begin position="295"/>
        <end position="316"/>
    </location>
</feature>
<dbReference type="RefSeq" id="WP_246022674.1">
    <property type="nucleotide sequence ID" value="NZ_JARPYR010000001.1"/>
</dbReference>
<feature type="transmembrane region" description="Helical" evidence="1">
    <location>
        <begin position="211"/>
        <end position="229"/>
    </location>
</feature>
<evidence type="ECO:0000313" key="4">
    <source>
        <dbReference type="Proteomes" id="UP001245561"/>
    </source>
</evidence>
<dbReference type="Proteomes" id="UP001245561">
    <property type="component" value="Unassembled WGS sequence"/>
</dbReference>
<dbReference type="Proteomes" id="UP001256547">
    <property type="component" value="Unassembled WGS sequence"/>
</dbReference>
<feature type="transmembrane region" description="Helical" evidence="1">
    <location>
        <begin position="265"/>
        <end position="286"/>
    </location>
</feature>
<evidence type="ECO:0000313" key="3">
    <source>
        <dbReference type="EMBL" id="MDT2635999.1"/>
    </source>
</evidence>